<dbReference type="Proteomes" id="UP001204833">
    <property type="component" value="Unassembled WGS sequence"/>
</dbReference>
<keyword evidence="3" id="KW-1185">Reference proteome</keyword>
<dbReference type="GeneID" id="76152115"/>
<organism evidence="2 3">
    <name type="scientific">Candida theae</name>
    <dbReference type="NCBI Taxonomy" id="1198502"/>
    <lineage>
        <taxon>Eukaryota</taxon>
        <taxon>Fungi</taxon>
        <taxon>Dikarya</taxon>
        <taxon>Ascomycota</taxon>
        <taxon>Saccharomycotina</taxon>
        <taxon>Pichiomycetes</taxon>
        <taxon>Debaryomycetaceae</taxon>
        <taxon>Candida/Lodderomyces clade</taxon>
        <taxon>Candida</taxon>
    </lineage>
</organism>
<feature type="compositionally biased region" description="Basic residues" evidence="1">
    <location>
        <begin position="113"/>
        <end position="122"/>
    </location>
</feature>
<accession>A0AAD5BBY1</accession>
<feature type="compositionally biased region" description="Polar residues" evidence="1">
    <location>
        <begin position="14"/>
        <end position="23"/>
    </location>
</feature>
<evidence type="ECO:0000313" key="2">
    <source>
        <dbReference type="EMBL" id="KAI5953065.1"/>
    </source>
</evidence>
<sequence length="252" mass="27462">MCSEEMSRDGRSRSPYSSSFENHSPTETRNDYWRRCYYCRHNICCCPPIASSSSSGAPRAVTSSSHHSLPTASSSSSHSPKPKATRATGKSVPVKSTTKSAANAPKPVSRASTKSKSKSKTKSKPESAPKSRPHTTSHQPKVIAVKSNASPVKHTSRKPSLSLSGLFKRTSKKDDGQVSPKAGHQSHKIITDLKKITISEIEEKPINPPSFQESVSKTGGDESVHLLPEYSTEPPPKYEFKDVASDEEEERV</sequence>
<gene>
    <name evidence="2" type="ORF">KGF57_004057</name>
</gene>
<feature type="region of interest" description="Disordered" evidence="1">
    <location>
        <begin position="51"/>
        <end position="252"/>
    </location>
</feature>
<feature type="compositionally biased region" description="Low complexity" evidence="1">
    <location>
        <begin position="51"/>
        <end position="79"/>
    </location>
</feature>
<feature type="compositionally biased region" description="Basic and acidic residues" evidence="1">
    <location>
        <begin position="236"/>
        <end position="252"/>
    </location>
</feature>
<feature type="region of interest" description="Disordered" evidence="1">
    <location>
        <begin position="1"/>
        <end position="27"/>
    </location>
</feature>
<comment type="caution">
    <text evidence="2">The sequence shown here is derived from an EMBL/GenBank/DDBJ whole genome shotgun (WGS) entry which is preliminary data.</text>
</comment>
<dbReference type="EMBL" id="JAIHNG010000140">
    <property type="protein sequence ID" value="KAI5953065.1"/>
    <property type="molecule type" value="Genomic_DNA"/>
</dbReference>
<dbReference type="AlphaFoldDB" id="A0AAD5BBY1"/>
<reference evidence="2 3" key="1">
    <citation type="journal article" date="2022" name="DNA Res.">
        <title>Genome analysis of five recently described species of the CUG-Ser clade uncovers Candida theae as a new hybrid lineage with pathogenic potential in the Candida parapsilosis species complex.</title>
        <authorList>
            <person name="Mixao V."/>
            <person name="Del Olmo V."/>
            <person name="Hegedusova E."/>
            <person name="Saus E."/>
            <person name="Pryszcz L."/>
            <person name="Cillingova A."/>
            <person name="Nosek J."/>
            <person name="Gabaldon T."/>
        </authorList>
    </citation>
    <scope>NUCLEOTIDE SEQUENCE [LARGE SCALE GENOMIC DNA]</scope>
    <source>
        <strain evidence="2 3">CBS 12239</strain>
    </source>
</reference>
<dbReference type="RefSeq" id="XP_051607478.1">
    <property type="nucleotide sequence ID" value="XM_051753539.1"/>
</dbReference>
<evidence type="ECO:0000256" key="1">
    <source>
        <dbReference type="SAM" id="MobiDB-lite"/>
    </source>
</evidence>
<name>A0AAD5BBY1_9ASCO</name>
<evidence type="ECO:0000313" key="3">
    <source>
        <dbReference type="Proteomes" id="UP001204833"/>
    </source>
</evidence>
<feature type="compositionally biased region" description="Basic and acidic residues" evidence="1">
    <location>
        <begin position="189"/>
        <end position="205"/>
    </location>
</feature>
<protein>
    <submittedName>
        <fullName evidence="2">Uncharacterized protein</fullName>
    </submittedName>
</protein>
<proteinExistence type="predicted"/>
<feature type="compositionally biased region" description="Basic and acidic residues" evidence="1">
    <location>
        <begin position="1"/>
        <end position="12"/>
    </location>
</feature>